<dbReference type="InterPro" id="IPR001433">
    <property type="entry name" value="OxRdtase_FAD/NAD-bd"/>
</dbReference>
<dbReference type="GO" id="GO:0051537">
    <property type="term" value="F:2 iron, 2 sulfur cluster binding"/>
    <property type="evidence" value="ECO:0007669"/>
    <property type="project" value="UniProtKB-KW"/>
</dbReference>
<organism evidence="10 11">
    <name type="scientific">Amycolatopsis echigonensis</name>
    <dbReference type="NCBI Taxonomy" id="2576905"/>
    <lineage>
        <taxon>Bacteria</taxon>
        <taxon>Bacillati</taxon>
        <taxon>Actinomycetota</taxon>
        <taxon>Actinomycetes</taxon>
        <taxon>Pseudonocardiales</taxon>
        <taxon>Pseudonocardiaceae</taxon>
        <taxon>Amycolatopsis</taxon>
    </lineage>
</organism>
<dbReference type="Gene3D" id="3.10.20.30">
    <property type="match status" value="1"/>
</dbReference>
<keyword evidence="5" id="KW-0560">Oxidoreductase</keyword>
<proteinExistence type="predicted"/>
<dbReference type="Pfam" id="PF00111">
    <property type="entry name" value="Fer2"/>
    <property type="match status" value="1"/>
</dbReference>
<evidence type="ECO:0000256" key="7">
    <source>
        <dbReference type="ARBA" id="ARBA00023014"/>
    </source>
</evidence>
<dbReference type="Pfam" id="PF00175">
    <property type="entry name" value="NAD_binding_1"/>
    <property type="match status" value="1"/>
</dbReference>
<dbReference type="PANTHER" id="PTHR47354">
    <property type="entry name" value="NADH OXIDOREDUCTASE HCR"/>
    <property type="match status" value="1"/>
</dbReference>
<dbReference type="AlphaFoldDB" id="A0A8E1W6M6"/>
<dbReference type="Gene3D" id="2.40.30.10">
    <property type="entry name" value="Translation factors"/>
    <property type="match status" value="1"/>
</dbReference>
<evidence type="ECO:0000259" key="9">
    <source>
        <dbReference type="PROSITE" id="PS51384"/>
    </source>
</evidence>
<dbReference type="InterPro" id="IPR017938">
    <property type="entry name" value="Riboflavin_synthase-like_b-brl"/>
</dbReference>
<evidence type="ECO:0000256" key="2">
    <source>
        <dbReference type="ARBA" id="ARBA00022630"/>
    </source>
</evidence>
<dbReference type="InterPro" id="IPR036010">
    <property type="entry name" value="2Fe-2S_ferredoxin-like_sf"/>
</dbReference>
<keyword evidence="6" id="KW-0408">Iron</keyword>
<evidence type="ECO:0000256" key="4">
    <source>
        <dbReference type="ARBA" id="ARBA00022723"/>
    </source>
</evidence>
<dbReference type="InterPro" id="IPR017927">
    <property type="entry name" value="FAD-bd_FR_type"/>
</dbReference>
<dbReference type="Proteomes" id="UP000550260">
    <property type="component" value="Unassembled WGS sequence"/>
</dbReference>
<dbReference type="SUPFAM" id="SSF63380">
    <property type="entry name" value="Riboflavin synthase domain-like"/>
    <property type="match status" value="1"/>
</dbReference>
<dbReference type="EMBL" id="JACJHR010000092">
    <property type="protein sequence ID" value="MBB2505150.1"/>
    <property type="molecule type" value="Genomic_DNA"/>
</dbReference>
<dbReference type="PRINTS" id="PR00409">
    <property type="entry name" value="PHDIOXRDTASE"/>
</dbReference>
<name>A0A8E1W6M6_9PSEU</name>
<feature type="domain" description="2Fe-2S ferredoxin-type" evidence="8">
    <location>
        <begin position="238"/>
        <end position="323"/>
    </location>
</feature>
<gene>
    <name evidence="10" type="ORF">H5411_39235</name>
</gene>
<dbReference type="CDD" id="cd00207">
    <property type="entry name" value="fer2"/>
    <property type="match status" value="1"/>
</dbReference>
<sequence>MTTHALTRAELELETVVERRKALAEGVVELTLRRPDHSPMPAWEPGAHIDLVLGNGLVRQYSLCGSLDEPETLRVAVLREPASRGGSRYIHEELAVGSAIQIRGPRNNFALVDSPRYLFIAGGIGITPILPMLEFVTARGADWNLTYGGRTRQSMAFRDLLAERYGDRVTISPQDETGLLDLPRLLADPAPDTVIYCCGPEPLLAAVENNTAHWPRGTLHVERFTPKPDTHTDENTAFEVELTQTGKTITVAKDQSILDAVEKNGIFVPSSCQEGTCGTCETPVLAGTPDHRDSILTDEERDANDTIMICVSRSCTPRLTLDL</sequence>
<evidence type="ECO:0000256" key="5">
    <source>
        <dbReference type="ARBA" id="ARBA00023002"/>
    </source>
</evidence>
<evidence type="ECO:0000313" key="11">
    <source>
        <dbReference type="Proteomes" id="UP000550260"/>
    </source>
</evidence>
<dbReference type="Gene3D" id="3.40.50.80">
    <property type="entry name" value="Nucleotide-binding domain of ferredoxin-NADP reductase (FNR) module"/>
    <property type="match status" value="1"/>
</dbReference>
<dbReference type="GO" id="GO:0016491">
    <property type="term" value="F:oxidoreductase activity"/>
    <property type="evidence" value="ECO:0007669"/>
    <property type="project" value="UniProtKB-KW"/>
</dbReference>
<dbReference type="InterPro" id="IPR006058">
    <property type="entry name" value="2Fe2S_fd_BS"/>
</dbReference>
<dbReference type="PROSITE" id="PS51384">
    <property type="entry name" value="FAD_FR"/>
    <property type="match status" value="1"/>
</dbReference>
<evidence type="ECO:0000256" key="6">
    <source>
        <dbReference type="ARBA" id="ARBA00023004"/>
    </source>
</evidence>
<evidence type="ECO:0000256" key="3">
    <source>
        <dbReference type="ARBA" id="ARBA00022714"/>
    </source>
</evidence>
<dbReference type="CDD" id="cd06185">
    <property type="entry name" value="PDR_like"/>
    <property type="match status" value="1"/>
</dbReference>
<comment type="caution">
    <text evidence="10">The sequence shown here is derived from an EMBL/GenBank/DDBJ whole genome shotgun (WGS) entry which is preliminary data.</text>
</comment>
<dbReference type="InterPro" id="IPR001041">
    <property type="entry name" value="2Fe-2S_ferredoxin-type"/>
</dbReference>
<comment type="cofactor">
    <cofactor evidence="1">
        <name>FAD</name>
        <dbReference type="ChEBI" id="CHEBI:57692"/>
    </cofactor>
</comment>
<dbReference type="SUPFAM" id="SSF54292">
    <property type="entry name" value="2Fe-2S ferredoxin-like"/>
    <property type="match status" value="1"/>
</dbReference>
<accession>A0A8E1W6M6</accession>
<keyword evidence="7" id="KW-0411">Iron-sulfur</keyword>
<evidence type="ECO:0000256" key="1">
    <source>
        <dbReference type="ARBA" id="ARBA00001974"/>
    </source>
</evidence>
<dbReference type="InterPro" id="IPR039261">
    <property type="entry name" value="FNR_nucleotide-bd"/>
</dbReference>
<dbReference type="InterPro" id="IPR050415">
    <property type="entry name" value="MRET"/>
</dbReference>
<dbReference type="PROSITE" id="PS51085">
    <property type="entry name" value="2FE2S_FER_2"/>
    <property type="match status" value="1"/>
</dbReference>
<evidence type="ECO:0000313" key="10">
    <source>
        <dbReference type="EMBL" id="MBB2505150.1"/>
    </source>
</evidence>
<dbReference type="RefSeq" id="WP_183126708.1">
    <property type="nucleotide sequence ID" value="NZ_JACJHR010000092.1"/>
</dbReference>
<keyword evidence="2" id="KW-0285">Flavoprotein</keyword>
<dbReference type="SUPFAM" id="SSF52343">
    <property type="entry name" value="Ferredoxin reductase-like, C-terminal NADP-linked domain"/>
    <property type="match status" value="1"/>
</dbReference>
<dbReference type="InterPro" id="IPR012675">
    <property type="entry name" value="Beta-grasp_dom_sf"/>
</dbReference>
<dbReference type="PANTHER" id="PTHR47354:SF1">
    <property type="entry name" value="CARNITINE MONOOXYGENASE REDUCTASE SUBUNIT"/>
    <property type="match status" value="1"/>
</dbReference>
<dbReference type="PROSITE" id="PS00197">
    <property type="entry name" value="2FE2S_FER_1"/>
    <property type="match status" value="1"/>
</dbReference>
<dbReference type="GO" id="GO:0046872">
    <property type="term" value="F:metal ion binding"/>
    <property type="evidence" value="ECO:0007669"/>
    <property type="project" value="UniProtKB-KW"/>
</dbReference>
<protein>
    <submittedName>
        <fullName evidence="10">Oxidoreductase</fullName>
    </submittedName>
</protein>
<keyword evidence="4" id="KW-0479">Metal-binding</keyword>
<reference evidence="10 11" key="1">
    <citation type="submission" date="2020-08" db="EMBL/GenBank/DDBJ databases">
        <title>Amycolatopsis echigonensis JCM 21831.</title>
        <authorList>
            <person name="Tedsree N."/>
            <person name="Kuncharoen N."/>
            <person name="Likhitwitayawuid K."/>
            <person name="Tanasupawat S."/>
        </authorList>
    </citation>
    <scope>NUCLEOTIDE SEQUENCE [LARGE SCALE GENOMIC DNA]</scope>
    <source>
        <strain evidence="10 11">JCM 21831</strain>
    </source>
</reference>
<keyword evidence="3" id="KW-0001">2Fe-2S</keyword>
<feature type="domain" description="FAD-binding FR-type" evidence="9">
    <location>
        <begin position="10"/>
        <end position="112"/>
    </location>
</feature>
<evidence type="ECO:0000259" key="8">
    <source>
        <dbReference type="PROSITE" id="PS51085"/>
    </source>
</evidence>